<dbReference type="NCBIfam" id="TIGR00254">
    <property type="entry name" value="GGDEF"/>
    <property type="match status" value="1"/>
</dbReference>
<dbReference type="InterPro" id="IPR050469">
    <property type="entry name" value="Diguanylate_Cyclase"/>
</dbReference>
<keyword evidence="2" id="KW-1133">Transmembrane helix</keyword>
<dbReference type="EC" id="2.7.7.65" evidence="4"/>
<feature type="transmembrane region" description="Helical" evidence="2">
    <location>
        <begin position="299"/>
        <end position="319"/>
    </location>
</feature>
<comment type="caution">
    <text evidence="4">The sequence shown here is derived from an EMBL/GenBank/DDBJ whole genome shotgun (WGS) entry which is preliminary data.</text>
</comment>
<feature type="transmembrane region" description="Helical" evidence="2">
    <location>
        <begin position="271"/>
        <end position="293"/>
    </location>
</feature>
<gene>
    <name evidence="4" type="primary">yeaP_9</name>
    <name evidence="4" type="ORF">GALL_306290</name>
</gene>
<dbReference type="EMBL" id="MLJW01000419">
    <property type="protein sequence ID" value="OIQ87501.1"/>
    <property type="molecule type" value="Genomic_DNA"/>
</dbReference>
<feature type="transmembrane region" description="Helical" evidence="2">
    <location>
        <begin position="169"/>
        <end position="192"/>
    </location>
</feature>
<evidence type="ECO:0000256" key="1">
    <source>
        <dbReference type="SAM" id="MobiDB-lite"/>
    </source>
</evidence>
<feature type="transmembrane region" description="Helical" evidence="2">
    <location>
        <begin position="21"/>
        <end position="39"/>
    </location>
</feature>
<dbReference type="SUPFAM" id="SSF55073">
    <property type="entry name" value="Nucleotide cyclase"/>
    <property type="match status" value="1"/>
</dbReference>
<dbReference type="InterPro" id="IPR000160">
    <property type="entry name" value="GGDEF_dom"/>
</dbReference>
<dbReference type="SMART" id="SM00267">
    <property type="entry name" value="GGDEF"/>
    <property type="match status" value="1"/>
</dbReference>
<keyword evidence="2" id="KW-0472">Membrane</keyword>
<dbReference type="PROSITE" id="PS50887">
    <property type="entry name" value="GGDEF"/>
    <property type="match status" value="1"/>
</dbReference>
<dbReference type="CDD" id="cd01949">
    <property type="entry name" value="GGDEF"/>
    <property type="match status" value="1"/>
</dbReference>
<keyword evidence="4" id="KW-0548">Nucleotidyltransferase</keyword>
<feature type="transmembrane region" description="Helical" evidence="2">
    <location>
        <begin position="138"/>
        <end position="157"/>
    </location>
</feature>
<feature type="transmembrane region" description="Helical" evidence="2">
    <location>
        <begin position="45"/>
        <end position="64"/>
    </location>
</feature>
<feature type="transmembrane region" description="Helical" evidence="2">
    <location>
        <begin position="113"/>
        <end position="131"/>
    </location>
</feature>
<dbReference type="AlphaFoldDB" id="A0A1J5RHA4"/>
<feature type="transmembrane region" description="Helical" evidence="2">
    <location>
        <begin position="199"/>
        <end position="216"/>
    </location>
</feature>
<sequence length="507" mass="52922">MERTVEQIPARAPVRAQVRRAHGMFVTTSAVLCAGFTGSHGVLRGTFLVLAVVVPGAIVLSLLVRRRVRHPLPWVVVLIGLVLLTVNSIAWLVQLDLEGRAVATGAVVTATLPLGYLCLLVAASIVVSPFARLDAGGVLDAAIIGLGGASVLWTLIVRPPPPDNVAARAAGLGDLVVVVLVTMIVGTVLRAFMTARSGALGYIGLCTGLTLVGTVARLVTRSPSGTSAWWVELVWIVAYTALGAAVLHPSRDDLPRAPRPAMRGGNSLSPARLVFLGVALALNPAFTVLMALGDRMVDLALLSVTSLALVPLVLARIAVLARRQASAEASLTHLATHDELTGLLNRRAALSQVDAALARVDAGEASAALVVFLDVDGLKYVNDRYGHAAGDALLVAVAERLRSAVRTEDTVARIGGDEFVVVSVGPPEVISLVPDRIDAALAHPVTWEHLTLAAQASGGTVIAHPGEFAGADEVLALADARMYQVKQHRRPEAAQPADADESTARGR</sequence>
<dbReference type="Gene3D" id="3.30.70.270">
    <property type="match status" value="1"/>
</dbReference>
<feature type="region of interest" description="Disordered" evidence="1">
    <location>
        <begin position="486"/>
        <end position="507"/>
    </location>
</feature>
<reference evidence="4" key="1">
    <citation type="submission" date="2016-10" db="EMBL/GenBank/DDBJ databases">
        <title>Sequence of Gallionella enrichment culture.</title>
        <authorList>
            <person name="Poehlein A."/>
            <person name="Muehling M."/>
            <person name="Daniel R."/>
        </authorList>
    </citation>
    <scope>NUCLEOTIDE SEQUENCE</scope>
</reference>
<name>A0A1J5RHA4_9ZZZZ</name>
<evidence type="ECO:0000256" key="2">
    <source>
        <dbReference type="SAM" id="Phobius"/>
    </source>
</evidence>
<protein>
    <submittedName>
        <fullName evidence="4">Putative diguanylate cyclase YeaP</fullName>
        <ecNumber evidence="4">2.7.7.65</ecNumber>
    </submittedName>
</protein>
<proteinExistence type="predicted"/>
<organism evidence="4">
    <name type="scientific">mine drainage metagenome</name>
    <dbReference type="NCBI Taxonomy" id="410659"/>
    <lineage>
        <taxon>unclassified sequences</taxon>
        <taxon>metagenomes</taxon>
        <taxon>ecological metagenomes</taxon>
    </lineage>
</organism>
<dbReference type="Pfam" id="PF00990">
    <property type="entry name" value="GGDEF"/>
    <property type="match status" value="1"/>
</dbReference>
<evidence type="ECO:0000259" key="3">
    <source>
        <dbReference type="PROSITE" id="PS50887"/>
    </source>
</evidence>
<dbReference type="InterPro" id="IPR043128">
    <property type="entry name" value="Rev_trsase/Diguanyl_cyclase"/>
</dbReference>
<dbReference type="GO" id="GO:0052621">
    <property type="term" value="F:diguanylate cyclase activity"/>
    <property type="evidence" value="ECO:0007669"/>
    <property type="project" value="UniProtKB-EC"/>
</dbReference>
<feature type="transmembrane region" description="Helical" evidence="2">
    <location>
        <begin position="228"/>
        <end position="250"/>
    </location>
</feature>
<feature type="domain" description="GGDEF" evidence="3">
    <location>
        <begin position="366"/>
        <end position="498"/>
    </location>
</feature>
<dbReference type="PANTHER" id="PTHR45138:SF9">
    <property type="entry name" value="DIGUANYLATE CYCLASE DGCM-RELATED"/>
    <property type="match status" value="1"/>
</dbReference>
<dbReference type="PANTHER" id="PTHR45138">
    <property type="entry name" value="REGULATORY COMPONENTS OF SENSORY TRANSDUCTION SYSTEM"/>
    <property type="match status" value="1"/>
</dbReference>
<feature type="transmembrane region" description="Helical" evidence="2">
    <location>
        <begin position="71"/>
        <end position="93"/>
    </location>
</feature>
<evidence type="ECO:0000313" key="4">
    <source>
        <dbReference type="EMBL" id="OIQ87501.1"/>
    </source>
</evidence>
<accession>A0A1J5RHA4</accession>
<keyword evidence="4" id="KW-0808">Transferase</keyword>
<keyword evidence="2" id="KW-0812">Transmembrane</keyword>
<dbReference type="InterPro" id="IPR029787">
    <property type="entry name" value="Nucleotide_cyclase"/>
</dbReference>